<feature type="signal peptide" evidence="11">
    <location>
        <begin position="1"/>
        <end position="18"/>
    </location>
</feature>
<dbReference type="Proteomes" id="UP001383192">
    <property type="component" value="Unassembled WGS sequence"/>
</dbReference>
<dbReference type="GO" id="GO:0030600">
    <property type="term" value="F:feruloyl esterase activity"/>
    <property type="evidence" value="ECO:0007669"/>
    <property type="project" value="UniProtKB-UniRule"/>
</dbReference>
<reference evidence="13 14" key="1">
    <citation type="submission" date="2024-01" db="EMBL/GenBank/DDBJ databases">
        <title>A draft genome for a cacao thread blight-causing isolate of Paramarasmius palmivorus.</title>
        <authorList>
            <person name="Baruah I.K."/>
            <person name="Bukari Y."/>
            <person name="Amoako-Attah I."/>
            <person name="Meinhardt L.W."/>
            <person name="Bailey B.A."/>
            <person name="Cohen S.P."/>
        </authorList>
    </citation>
    <scope>NUCLEOTIDE SEQUENCE [LARGE SCALE GENOMIC DNA]</scope>
    <source>
        <strain evidence="13 14">GH-12</strain>
    </source>
</reference>
<keyword evidence="8 11" id="KW-0624">Polysaccharide degradation</keyword>
<keyword evidence="7 11" id="KW-0119">Carbohydrate metabolism</keyword>
<evidence type="ECO:0000256" key="11">
    <source>
        <dbReference type="RuleBase" id="RU367094"/>
    </source>
</evidence>
<dbReference type="EMBL" id="JAYKXP010000013">
    <property type="protein sequence ID" value="KAK7051414.1"/>
    <property type="molecule type" value="Genomic_DNA"/>
</dbReference>
<keyword evidence="6 11" id="KW-0378">Hydrolase</keyword>
<dbReference type="SUPFAM" id="SSF53474">
    <property type="entry name" value="alpha/beta-Hydrolases"/>
    <property type="match status" value="1"/>
</dbReference>
<keyword evidence="3 11" id="KW-0964">Secreted</keyword>
<accession>A0AAW0DF64</accession>
<evidence type="ECO:0000313" key="13">
    <source>
        <dbReference type="EMBL" id="KAK7051414.1"/>
    </source>
</evidence>
<keyword evidence="4 11" id="KW-0858">Xylan degradation</keyword>
<evidence type="ECO:0000256" key="8">
    <source>
        <dbReference type="ARBA" id="ARBA00023326"/>
    </source>
</evidence>
<feature type="domain" description="Phospholipase/carboxylesterase/thioesterase" evidence="12">
    <location>
        <begin position="137"/>
        <end position="236"/>
    </location>
</feature>
<dbReference type="PANTHER" id="PTHR38050">
    <property type="match status" value="1"/>
</dbReference>
<dbReference type="PANTHER" id="PTHR38050:SF1">
    <property type="entry name" value="FERULOYL ESTERASE C"/>
    <property type="match status" value="1"/>
</dbReference>
<dbReference type="Pfam" id="PF02230">
    <property type="entry name" value="Abhydrolase_2"/>
    <property type="match status" value="1"/>
</dbReference>
<evidence type="ECO:0000259" key="12">
    <source>
        <dbReference type="Pfam" id="PF02230"/>
    </source>
</evidence>
<sequence>MVFSIGALLLGVITSVLALPQATPNTTSALRRAPLASSGCGKDPITSGTYSLNIDGENRQYILQLPDNYDPNTPYKLIFGLHWYGGTMTDVATGQTVERDTWAFYGLQRLAENTAIFVAPQGIDNTWSATNDDDFQFIDGIIQTLEDGLCVDQNLRFATGFSNGAAFSYYLACSRPDVFRAVAVLSGGSLSGNTCGGSAMPVAYLGIHGVRDPALNIALGRTLRDTFVRANGCTLQDAPEPVEASLTHVKTEYEGCQSGYPVTWIAFDEGHIAAPHDGGTGDSGSQTFSPGETWNFFSQF</sequence>
<evidence type="ECO:0000256" key="1">
    <source>
        <dbReference type="ARBA" id="ARBA00004613"/>
    </source>
</evidence>
<evidence type="ECO:0000256" key="4">
    <source>
        <dbReference type="ARBA" id="ARBA00022651"/>
    </source>
</evidence>
<dbReference type="EC" id="3.1.1.73" evidence="11"/>
<evidence type="ECO:0000256" key="7">
    <source>
        <dbReference type="ARBA" id="ARBA00023277"/>
    </source>
</evidence>
<evidence type="ECO:0000256" key="6">
    <source>
        <dbReference type="ARBA" id="ARBA00022801"/>
    </source>
</evidence>
<evidence type="ECO:0000256" key="5">
    <source>
        <dbReference type="ARBA" id="ARBA00022729"/>
    </source>
</evidence>
<dbReference type="InterPro" id="IPR003140">
    <property type="entry name" value="PLipase/COase/thioEstase"/>
</dbReference>
<dbReference type="InterPro" id="IPR043595">
    <property type="entry name" value="FaeB/C/D"/>
</dbReference>
<evidence type="ECO:0000256" key="9">
    <source>
        <dbReference type="ARBA" id="ARBA00025250"/>
    </source>
</evidence>
<keyword evidence="14" id="KW-1185">Reference proteome</keyword>
<dbReference type="Gene3D" id="3.40.50.1820">
    <property type="entry name" value="alpha/beta hydrolase"/>
    <property type="match status" value="1"/>
</dbReference>
<dbReference type="GO" id="GO:0005576">
    <property type="term" value="C:extracellular region"/>
    <property type="evidence" value="ECO:0007669"/>
    <property type="project" value="UniProtKB-SubCell"/>
</dbReference>
<comment type="caution">
    <text evidence="13">The sequence shown here is derived from an EMBL/GenBank/DDBJ whole genome shotgun (WGS) entry which is preliminary data.</text>
</comment>
<evidence type="ECO:0000313" key="14">
    <source>
        <dbReference type="Proteomes" id="UP001383192"/>
    </source>
</evidence>
<evidence type="ECO:0000256" key="3">
    <source>
        <dbReference type="ARBA" id="ARBA00022525"/>
    </source>
</evidence>
<dbReference type="AlphaFoldDB" id="A0AAW0DF64"/>
<dbReference type="GO" id="GO:0045493">
    <property type="term" value="P:xylan catabolic process"/>
    <property type="evidence" value="ECO:0007669"/>
    <property type="project" value="UniProtKB-UniRule"/>
</dbReference>
<protein>
    <recommendedName>
        <fullName evidence="11">Feruloyl esterase C</fullName>
        <ecNumber evidence="11">3.1.1.73</ecNumber>
    </recommendedName>
    <alternativeName>
        <fullName evidence="11">Ferulic acid esterase C</fullName>
    </alternativeName>
</protein>
<comment type="function">
    <text evidence="9 11">Involved in degradation of plant cell walls. Hydrolyzes the feruloyl-arabinose ester bond in arabinoxylans, and the feruloyl-galactose ester bond in pectin. Active against paranitrophenyl-acetate, methyl ferulate and wheat arabinoxylan.</text>
</comment>
<evidence type="ECO:0000256" key="2">
    <source>
        <dbReference type="ARBA" id="ARBA00010278"/>
    </source>
</evidence>
<keyword evidence="5 11" id="KW-0732">Signal</keyword>
<proteinExistence type="inferred from homology"/>
<dbReference type="InterPro" id="IPR029058">
    <property type="entry name" value="AB_hydrolase_fold"/>
</dbReference>
<comment type="similarity">
    <text evidence="2 11">Belongs to the faeC family.</text>
</comment>
<comment type="catalytic activity">
    <reaction evidence="10 11">
        <text>feruloyl-polysaccharide + H2O = ferulate + polysaccharide.</text>
        <dbReference type="EC" id="3.1.1.73"/>
    </reaction>
</comment>
<gene>
    <name evidence="13" type="ORF">VNI00_004914</name>
</gene>
<name>A0AAW0DF64_9AGAR</name>
<evidence type="ECO:0000256" key="10">
    <source>
        <dbReference type="ARBA" id="ARBA00034075"/>
    </source>
</evidence>
<feature type="chain" id="PRO_5043104799" description="Feruloyl esterase C" evidence="11">
    <location>
        <begin position="19"/>
        <end position="300"/>
    </location>
</feature>
<organism evidence="13 14">
    <name type="scientific">Paramarasmius palmivorus</name>
    <dbReference type="NCBI Taxonomy" id="297713"/>
    <lineage>
        <taxon>Eukaryota</taxon>
        <taxon>Fungi</taxon>
        <taxon>Dikarya</taxon>
        <taxon>Basidiomycota</taxon>
        <taxon>Agaricomycotina</taxon>
        <taxon>Agaricomycetes</taxon>
        <taxon>Agaricomycetidae</taxon>
        <taxon>Agaricales</taxon>
        <taxon>Marasmiineae</taxon>
        <taxon>Marasmiaceae</taxon>
        <taxon>Paramarasmius</taxon>
    </lineage>
</organism>
<comment type="subcellular location">
    <subcellularLocation>
        <location evidence="1 11">Secreted</location>
    </subcellularLocation>
</comment>